<dbReference type="PROSITE" id="PS50979">
    <property type="entry name" value="BC"/>
    <property type="match status" value="1"/>
</dbReference>
<evidence type="ECO:0000313" key="10">
    <source>
        <dbReference type="WBParaSite" id="GPUH_0001748601-mRNA-1"/>
    </source>
</evidence>
<dbReference type="InterPro" id="IPR050856">
    <property type="entry name" value="Biotin_carboxylase_complex"/>
</dbReference>
<reference evidence="10" key="1">
    <citation type="submission" date="2016-06" db="UniProtKB">
        <authorList>
            <consortium name="WormBaseParasite"/>
        </authorList>
    </citation>
    <scope>IDENTIFICATION</scope>
</reference>
<dbReference type="SUPFAM" id="SSF52440">
    <property type="entry name" value="PreATP-grasp domain"/>
    <property type="match status" value="2"/>
</dbReference>
<accession>A0A183E923</accession>
<dbReference type="InterPro" id="IPR011764">
    <property type="entry name" value="Biotin_carboxylation_dom"/>
</dbReference>
<keyword evidence="2 5" id="KW-0547">Nucleotide-binding</keyword>
<dbReference type="InterPro" id="IPR011761">
    <property type="entry name" value="ATP-grasp"/>
</dbReference>
<evidence type="ECO:0000313" key="8">
    <source>
        <dbReference type="EMBL" id="VDN29854.1"/>
    </source>
</evidence>
<evidence type="ECO:0000256" key="2">
    <source>
        <dbReference type="ARBA" id="ARBA00022741"/>
    </source>
</evidence>
<dbReference type="InterPro" id="IPR016185">
    <property type="entry name" value="PreATP-grasp_dom_sf"/>
</dbReference>
<protein>
    <submittedName>
        <fullName evidence="10">Propionyl-CoA carboxylase alpha chain, mitochondrial</fullName>
    </submittedName>
</protein>
<dbReference type="WBParaSite" id="GPUH_0001748601-mRNA-1">
    <property type="protein sequence ID" value="GPUH_0001748601-mRNA-1"/>
    <property type="gene ID" value="GPUH_0001748601"/>
</dbReference>
<evidence type="ECO:0000256" key="1">
    <source>
        <dbReference type="ARBA" id="ARBA00022598"/>
    </source>
</evidence>
<dbReference type="PROSITE" id="PS00866">
    <property type="entry name" value="CPSASE_1"/>
    <property type="match status" value="1"/>
</dbReference>
<feature type="domain" description="Biotin carboxylation" evidence="7">
    <location>
        <begin position="1"/>
        <end position="323"/>
    </location>
</feature>
<dbReference type="GO" id="GO:0005524">
    <property type="term" value="F:ATP binding"/>
    <property type="evidence" value="ECO:0007669"/>
    <property type="project" value="UniProtKB-UniRule"/>
</dbReference>
<feature type="domain" description="ATP-grasp" evidence="6">
    <location>
        <begin position="165"/>
        <end position="259"/>
    </location>
</feature>
<dbReference type="Pfam" id="PF02786">
    <property type="entry name" value="CPSase_L_D2"/>
    <property type="match status" value="1"/>
</dbReference>
<dbReference type="AlphaFoldDB" id="A0A183E923"/>
<name>A0A183E923_9BILA</name>
<dbReference type="PROSITE" id="PS50975">
    <property type="entry name" value="ATP_GRASP"/>
    <property type="match status" value="1"/>
</dbReference>
<dbReference type="SUPFAM" id="SSF56059">
    <property type="entry name" value="Glutathione synthetase ATP-binding domain-like"/>
    <property type="match status" value="1"/>
</dbReference>
<dbReference type="GO" id="GO:0005739">
    <property type="term" value="C:mitochondrion"/>
    <property type="evidence" value="ECO:0007669"/>
    <property type="project" value="TreeGrafter"/>
</dbReference>
<dbReference type="PANTHER" id="PTHR18866">
    <property type="entry name" value="CARBOXYLASE:PYRUVATE/ACETYL-COA/PROPIONYL-COA CARBOXYLASE"/>
    <property type="match status" value="1"/>
</dbReference>
<sequence length="323" mass="35012">MKTCRAMGIKTVAVHSDVDSASLHVKLADEAVCVGPAPTSESYLRSDRILQAVKDTGAQAVHPGYGFLSENTDFAAKLEAAGAVFIGPNSKAILAMGDKIHSKRIATEAKVNMIPGYDGEINVHPGYGFLSENTDFAAKLEAAGAVFIGPNSKAILAMGDKIHSKRIATEAKVNMIPGYDGEINDENECVKVANEIGYPVMIKASAGGGGKGMRIAWNDKEARDGYRLSKQEAKSSFGDDRMLVEKFIDNPRHIEMQVLCDKHKNAIWLNERECSIQRRNQKVIEEAPSSFVDPEMRQKMGAQGKNLTLLYNCPAALHASGLF</sequence>
<dbReference type="Proteomes" id="UP000271098">
    <property type="component" value="Unassembled WGS sequence"/>
</dbReference>
<evidence type="ECO:0000256" key="5">
    <source>
        <dbReference type="PROSITE-ProRule" id="PRU00409"/>
    </source>
</evidence>
<keyword evidence="3 5" id="KW-0067">ATP-binding</keyword>
<evidence type="ECO:0000259" key="6">
    <source>
        <dbReference type="PROSITE" id="PS50975"/>
    </source>
</evidence>
<evidence type="ECO:0000256" key="3">
    <source>
        <dbReference type="ARBA" id="ARBA00022840"/>
    </source>
</evidence>
<keyword evidence="1" id="KW-0436">Ligase</keyword>
<dbReference type="EMBL" id="UYRT01085218">
    <property type="protein sequence ID" value="VDN29854.1"/>
    <property type="molecule type" value="Genomic_DNA"/>
</dbReference>
<reference evidence="8 9" key="2">
    <citation type="submission" date="2018-11" db="EMBL/GenBank/DDBJ databases">
        <authorList>
            <consortium name="Pathogen Informatics"/>
        </authorList>
    </citation>
    <scope>NUCLEOTIDE SEQUENCE [LARGE SCALE GENOMIC DNA]</scope>
</reference>
<dbReference type="Gene3D" id="3.30.470.20">
    <property type="entry name" value="ATP-grasp fold, B domain"/>
    <property type="match status" value="2"/>
</dbReference>
<evidence type="ECO:0000313" key="9">
    <source>
        <dbReference type="Proteomes" id="UP000271098"/>
    </source>
</evidence>
<keyword evidence="4" id="KW-0092">Biotin</keyword>
<evidence type="ECO:0000259" key="7">
    <source>
        <dbReference type="PROSITE" id="PS50979"/>
    </source>
</evidence>
<gene>
    <name evidence="8" type="ORF">GPUH_LOCUS17464</name>
</gene>
<dbReference type="GO" id="GO:0004658">
    <property type="term" value="F:propionyl-CoA carboxylase activity"/>
    <property type="evidence" value="ECO:0007669"/>
    <property type="project" value="TreeGrafter"/>
</dbReference>
<proteinExistence type="predicted"/>
<evidence type="ECO:0000256" key="4">
    <source>
        <dbReference type="ARBA" id="ARBA00023267"/>
    </source>
</evidence>
<keyword evidence="9" id="KW-1185">Reference proteome</keyword>
<dbReference type="Pfam" id="PF00289">
    <property type="entry name" value="Biotin_carb_N"/>
    <property type="match status" value="2"/>
</dbReference>
<organism evidence="10">
    <name type="scientific">Gongylonema pulchrum</name>
    <dbReference type="NCBI Taxonomy" id="637853"/>
    <lineage>
        <taxon>Eukaryota</taxon>
        <taxon>Metazoa</taxon>
        <taxon>Ecdysozoa</taxon>
        <taxon>Nematoda</taxon>
        <taxon>Chromadorea</taxon>
        <taxon>Rhabditida</taxon>
        <taxon>Spirurina</taxon>
        <taxon>Spiruromorpha</taxon>
        <taxon>Spiruroidea</taxon>
        <taxon>Gongylonematidae</taxon>
        <taxon>Gongylonema</taxon>
    </lineage>
</organism>
<dbReference type="InterPro" id="IPR005479">
    <property type="entry name" value="CPAse_ATP-bd"/>
</dbReference>
<dbReference type="GO" id="GO:0046872">
    <property type="term" value="F:metal ion binding"/>
    <property type="evidence" value="ECO:0007669"/>
    <property type="project" value="InterPro"/>
</dbReference>
<dbReference type="PANTHER" id="PTHR18866:SF33">
    <property type="entry name" value="METHYLCROTONOYL-COA CARBOXYLASE SUBUNIT ALPHA, MITOCHONDRIAL-RELATED"/>
    <property type="match status" value="1"/>
</dbReference>
<dbReference type="InterPro" id="IPR005481">
    <property type="entry name" value="BC-like_N"/>
</dbReference>
<dbReference type="FunFam" id="3.30.1490.20:FF:000018">
    <property type="entry name" value="Biotin carboxylase"/>
    <property type="match status" value="1"/>
</dbReference>
<dbReference type="OrthoDB" id="5846249at2759"/>